<keyword evidence="4 8" id="KW-0479">Metal-binding</keyword>
<comment type="caution">
    <text evidence="9">The sequence shown here is derived from an EMBL/GenBank/DDBJ whole genome shotgun (WGS) entry which is preliminary data.</text>
</comment>
<proteinExistence type="inferred from homology"/>
<accession>A0A9Q0FXV6</accession>
<evidence type="ECO:0000256" key="1">
    <source>
        <dbReference type="ARBA" id="ARBA00001971"/>
    </source>
</evidence>
<dbReference type="AlphaFoldDB" id="A0A9Q0FXV6"/>
<protein>
    <recommendedName>
        <fullName evidence="11">Cytochrome P450</fullName>
    </recommendedName>
</protein>
<sequence length="504" mass="57210">MFVFQVLAPLSLFILSLFFIISRKPKPKRSSTTKSYPIIGSTPAILANKDRPIQWTSDLIQGSPTATAVVDRFMGDRAILTGNPANVQHILKNQFPTYQKGPLFKETLFDLLGNGIFNADGDTWKFQRQVASHEFNTKCLRKFVETVVDTELSQRLIPILEAVAADKKVVDLQDILQRFAFDNICKIAFGYDPAYLSPSLPQEQFATSFEEAVMISCKRVRTLLPLTWKIKRAFGIGSEKRLKESVSQVRQFAKNIVKEKKKELAEKSSLETGDLLSRFLTSGHSDEDFVTDIVISFIVAGRDTTSAALTWFFWLLSKNPQVEEEIFEEIAEKSETPVFEEVKDMVYTHASLCESMRLYPPVPVDGKYATRDDVLPDGTRVRKGDRVSYHPYAMGRLEMLWGSDWADFKPERWLDGRSPDGVEEKKWSFVGKDPYTYPVFQAGPRVCLGKDMAFLQMKRVVLGVLRRFRVVPAMVDGVEPEFVSYLTAKMKGGFPVRIEERATS</sequence>
<dbReference type="PRINTS" id="PR00463">
    <property type="entry name" value="EP450I"/>
</dbReference>
<keyword evidence="7" id="KW-0503">Monooxygenase</keyword>
<evidence type="ECO:0008006" key="11">
    <source>
        <dbReference type="Google" id="ProtNLM"/>
    </source>
</evidence>
<dbReference type="PANTHER" id="PTHR24296">
    <property type="entry name" value="CYTOCHROME P450"/>
    <property type="match status" value="1"/>
</dbReference>
<comment type="cofactor">
    <cofactor evidence="1 8">
        <name>heme</name>
        <dbReference type="ChEBI" id="CHEBI:30413"/>
    </cofactor>
</comment>
<dbReference type="GO" id="GO:0005506">
    <property type="term" value="F:iron ion binding"/>
    <property type="evidence" value="ECO:0007669"/>
    <property type="project" value="InterPro"/>
</dbReference>
<comment type="similarity">
    <text evidence="2">Belongs to the cytochrome P450 family.</text>
</comment>
<gene>
    <name evidence="9" type="ORF">Tsubulata_026606</name>
</gene>
<evidence type="ECO:0000256" key="4">
    <source>
        <dbReference type="ARBA" id="ARBA00022723"/>
    </source>
</evidence>
<keyword evidence="10" id="KW-1185">Reference proteome</keyword>
<evidence type="ECO:0000256" key="5">
    <source>
        <dbReference type="ARBA" id="ARBA00023002"/>
    </source>
</evidence>
<keyword evidence="6 8" id="KW-0408">Iron</keyword>
<dbReference type="InterPro" id="IPR036396">
    <property type="entry name" value="Cyt_P450_sf"/>
</dbReference>
<evidence type="ECO:0000256" key="7">
    <source>
        <dbReference type="ARBA" id="ARBA00023033"/>
    </source>
</evidence>
<dbReference type="Proteomes" id="UP001141552">
    <property type="component" value="Unassembled WGS sequence"/>
</dbReference>
<dbReference type="OrthoDB" id="1470350at2759"/>
<dbReference type="CDD" id="cd11064">
    <property type="entry name" value="CYP86A"/>
    <property type="match status" value="1"/>
</dbReference>
<dbReference type="GO" id="GO:0016705">
    <property type="term" value="F:oxidoreductase activity, acting on paired donors, with incorporation or reduction of molecular oxygen"/>
    <property type="evidence" value="ECO:0007669"/>
    <property type="project" value="InterPro"/>
</dbReference>
<reference evidence="9" key="1">
    <citation type="submission" date="2022-02" db="EMBL/GenBank/DDBJ databases">
        <authorList>
            <person name="Henning P.M."/>
            <person name="McCubbin A.G."/>
            <person name="Shore J.S."/>
        </authorList>
    </citation>
    <scope>NUCLEOTIDE SEQUENCE</scope>
    <source>
        <strain evidence="9">F60SS</strain>
        <tissue evidence="9">Leaves</tissue>
    </source>
</reference>
<evidence type="ECO:0000313" key="9">
    <source>
        <dbReference type="EMBL" id="KAJ4839913.1"/>
    </source>
</evidence>
<dbReference type="PRINTS" id="PR00385">
    <property type="entry name" value="P450"/>
</dbReference>
<dbReference type="EMBL" id="JAKUCV010003173">
    <property type="protein sequence ID" value="KAJ4839913.1"/>
    <property type="molecule type" value="Genomic_DNA"/>
</dbReference>
<organism evidence="9 10">
    <name type="scientific">Turnera subulata</name>
    <dbReference type="NCBI Taxonomy" id="218843"/>
    <lineage>
        <taxon>Eukaryota</taxon>
        <taxon>Viridiplantae</taxon>
        <taxon>Streptophyta</taxon>
        <taxon>Embryophyta</taxon>
        <taxon>Tracheophyta</taxon>
        <taxon>Spermatophyta</taxon>
        <taxon>Magnoliopsida</taxon>
        <taxon>eudicotyledons</taxon>
        <taxon>Gunneridae</taxon>
        <taxon>Pentapetalae</taxon>
        <taxon>rosids</taxon>
        <taxon>fabids</taxon>
        <taxon>Malpighiales</taxon>
        <taxon>Passifloraceae</taxon>
        <taxon>Turnera</taxon>
    </lineage>
</organism>
<dbReference type="InterPro" id="IPR001128">
    <property type="entry name" value="Cyt_P450"/>
</dbReference>
<dbReference type="InterPro" id="IPR002401">
    <property type="entry name" value="Cyt_P450_E_grp-I"/>
</dbReference>
<evidence type="ECO:0000256" key="2">
    <source>
        <dbReference type="ARBA" id="ARBA00010617"/>
    </source>
</evidence>
<name>A0A9Q0FXV6_9ROSI</name>
<dbReference type="Gene3D" id="1.10.630.10">
    <property type="entry name" value="Cytochrome P450"/>
    <property type="match status" value="1"/>
</dbReference>
<keyword evidence="3 8" id="KW-0349">Heme</keyword>
<dbReference type="GO" id="GO:0004497">
    <property type="term" value="F:monooxygenase activity"/>
    <property type="evidence" value="ECO:0007669"/>
    <property type="project" value="UniProtKB-KW"/>
</dbReference>
<dbReference type="Pfam" id="PF00067">
    <property type="entry name" value="p450"/>
    <property type="match status" value="1"/>
</dbReference>
<evidence type="ECO:0000313" key="10">
    <source>
        <dbReference type="Proteomes" id="UP001141552"/>
    </source>
</evidence>
<feature type="binding site" description="axial binding residue" evidence="8">
    <location>
        <position position="447"/>
    </location>
    <ligand>
        <name>heme</name>
        <dbReference type="ChEBI" id="CHEBI:30413"/>
    </ligand>
    <ligandPart>
        <name>Fe</name>
        <dbReference type="ChEBI" id="CHEBI:18248"/>
    </ligandPart>
</feature>
<keyword evidence="5" id="KW-0560">Oxidoreductase</keyword>
<dbReference type="SUPFAM" id="SSF48264">
    <property type="entry name" value="Cytochrome P450"/>
    <property type="match status" value="1"/>
</dbReference>
<dbReference type="GO" id="GO:0020037">
    <property type="term" value="F:heme binding"/>
    <property type="evidence" value="ECO:0007669"/>
    <property type="project" value="InterPro"/>
</dbReference>
<evidence type="ECO:0000256" key="6">
    <source>
        <dbReference type="ARBA" id="ARBA00023004"/>
    </source>
</evidence>
<evidence type="ECO:0000256" key="8">
    <source>
        <dbReference type="PIRSR" id="PIRSR602401-1"/>
    </source>
</evidence>
<reference evidence="9" key="2">
    <citation type="journal article" date="2023" name="Plants (Basel)">
        <title>Annotation of the Turnera subulata (Passifloraceae) Draft Genome Reveals the S-Locus Evolved after the Divergence of Turneroideae from Passifloroideae in a Stepwise Manner.</title>
        <authorList>
            <person name="Henning P.M."/>
            <person name="Roalson E.H."/>
            <person name="Mir W."/>
            <person name="McCubbin A.G."/>
            <person name="Shore J.S."/>
        </authorList>
    </citation>
    <scope>NUCLEOTIDE SEQUENCE</scope>
    <source>
        <strain evidence="9">F60SS</strain>
    </source>
</reference>
<evidence type="ECO:0000256" key="3">
    <source>
        <dbReference type="ARBA" id="ARBA00022617"/>
    </source>
</evidence>